<comment type="caution">
    <text evidence="3">The sequence shown here is derived from an EMBL/GenBank/DDBJ whole genome shotgun (WGS) entry which is preliminary data.</text>
</comment>
<keyword evidence="1" id="KW-0732">Signal</keyword>
<feature type="chain" id="PRO_5042897672" evidence="1">
    <location>
        <begin position="27"/>
        <end position="1281"/>
    </location>
</feature>
<organism evidence="3 4">
    <name type="scientific">Dawidia soli</name>
    <dbReference type="NCBI Taxonomy" id="2782352"/>
    <lineage>
        <taxon>Bacteria</taxon>
        <taxon>Pseudomonadati</taxon>
        <taxon>Bacteroidota</taxon>
        <taxon>Cytophagia</taxon>
        <taxon>Cytophagales</taxon>
        <taxon>Chryseotaleaceae</taxon>
        <taxon>Dawidia</taxon>
    </lineage>
</organism>
<dbReference type="InterPro" id="IPR057708">
    <property type="entry name" value="DUF7948"/>
</dbReference>
<name>A0AAP2DEM5_9BACT</name>
<dbReference type="Pfam" id="PF18911">
    <property type="entry name" value="PKD_4"/>
    <property type="match status" value="2"/>
</dbReference>
<dbReference type="InterPro" id="IPR013783">
    <property type="entry name" value="Ig-like_fold"/>
</dbReference>
<feature type="domain" description="PKD" evidence="2">
    <location>
        <begin position="980"/>
        <end position="1017"/>
    </location>
</feature>
<gene>
    <name evidence="3" type="ORF">KK078_29105</name>
</gene>
<dbReference type="SMART" id="SM00089">
    <property type="entry name" value="PKD"/>
    <property type="match status" value="5"/>
</dbReference>
<dbReference type="SUPFAM" id="SSF49299">
    <property type="entry name" value="PKD domain"/>
    <property type="match status" value="3"/>
</dbReference>
<dbReference type="PANTHER" id="PTHR35580:SF1">
    <property type="entry name" value="PHYTASE-LIKE DOMAIN-CONTAINING PROTEIN"/>
    <property type="match status" value="1"/>
</dbReference>
<dbReference type="CDD" id="cd00146">
    <property type="entry name" value="PKD"/>
    <property type="match status" value="3"/>
</dbReference>
<dbReference type="InterPro" id="IPR035986">
    <property type="entry name" value="PKD_dom_sf"/>
</dbReference>
<reference evidence="3 4" key="1">
    <citation type="submission" date="2021-05" db="EMBL/GenBank/DDBJ databases">
        <title>A Polyphasic approach of four new species of the genus Ohtaekwangia: Ohtaekwangia histidinii sp. nov., Ohtaekwangia cretensis sp. nov., Ohtaekwangia indiensis sp. nov., Ohtaekwangia reichenbachii sp. nov. from diverse environment.</title>
        <authorList>
            <person name="Octaviana S."/>
        </authorList>
    </citation>
    <scope>NUCLEOTIDE SEQUENCE [LARGE SCALE GENOMIC DNA]</scope>
    <source>
        <strain evidence="3 4">PWU37</strain>
    </source>
</reference>
<dbReference type="Pfam" id="PF25778">
    <property type="entry name" value="DUF7948"/>
    <property type="match status" value="1"/>
</dbReference>
<evidence type="ECO:0000313" key="3">
    <source>
        <dbReference type="EMBL" id="MBT1690659.1"/>
    </source>
</evidence>
<feature type="domain" description="PKD" evidence="2">
    <location>
        <begin position="1140"/>
        <end position="1175"/>
    </location>
</feature>
<dbReference type="Pfam" id="PF00801">
    <property type="entry name" value="PKD"/>
    <property type="match status" value="1"/>
</dbReference>
<evidence type="ECO:0000259" key="2">
    <source>
        <dbReference type="PROSITE" id="PS50093"/>
    </source>
</evidence>
<dbReference type="RefSeq" id="WP_254094327.1">
    <property type="nucleotide sequence ID" value="NZ_JAHESC010000078.1"/>
</dbReference>
<accession>A0AAP2DEM5</accession>
<dbReference type="EMBL" id="JAHESC010000078">
    <property type="protein sequence ID" value="MBT1690659.1"/>
    <property type="molecule type" value="Genomic_DNA"/>
</dbReference>
<dbReference type="PANTHER" id="PTHR35580">
    <property type="entry name" value="CELL SURFACE GLYCOPROTEIN (S-LAYER PROTEIN)-LIKE PROTEIN"/>
    <property type="match status" value="1"/>
</dbReference>
<sequence length="1281" mass="138410">MQRYATRCSVMRIAALLSLISINAFSQGNQDLRFIENKGQWDKKHDFQARVPGGRLGVSATGFSILLLDMEELEHRHLQSHGKVEESSGHGPDAPVDGHYFQINLVGADPHAKPVAETPLDGYDNYFLGADPQRWVRNAMAYATVLYPDVYPGIDLRVSSLGTNLKYDFIVRPGADPSQIRLRYDGTFGVEQDHDALAIKTAVGSLTEEKPYCYQARGAENQTVPSAYTLNNEVVSFRFPDGYDASRTLVIDPLLIFSTYSGSTADNWGSTATPGERGTLYSAGITRLSEGGFFPATTGAYQTTNKGGFDMAIIKYDSAGTKFLYATHLGGTGNDSPESLVVDEASGDLLVLGLSSSADFPTSASGYDKSFNQGTTVHNTVLNTNDKWDIVITRFSADGKQLIGSTYLGGTGNDGLNIPKALGGALVVNYGDEMRGDILTDETGNVYITSVTASGDFPVTGGFDQTYNGGLSDGVVTKLAPDLSAIVWSTYIGGAGLDAAYSIKFDKARNIVLGGGTSSADFPATPGSYQPVFGGIVDGWMARLSADGSALLQATYTGTPSFDQVYFIDLNEEGDVFCYGQTAGHMPVTANVFNNPNSGQFLQRLSADLSTRKFSTVFGSASSSGLIIPNISPTAFLVNACDNIYMAGWGGYVNSSSGYWQSSTVGMTVTPDAQQPTTLGSDFYFLVLTGDATELVYSTYLGGTSSKTHVDGGTSRFDKHGIVYHAVCSGCTAGNSAGSRSTSDFPTTANAKSRVNRSTNCNNAAFKFDLSTLRANFDTNNLALTTPGYNNVCYPEAIVFQNLSTGGKTFIWDFDDGTVVTRQKTEPRNVVHQFHEEGDYHVKLKINDLSTCAQSDSITKVIHYFKPNIHVGDDGKVCTGQSFQLTASGGKTYAWTSADGTFSSASPSPRVTPAGAMTYYVTVVDDDGCTKSDTVNVSIMPYVYARFETYDVNLDHPGYNEICAPDVVQLQNLSENGKQFVWTFADGTAPFATTGMTPFVHGFDQPGTYNIQLKAINENSCNKADSVIRTVRYYREQIEAGPGGAICEGTTFRLTATGGTAYTWTAADGTFTAPVASPEVRPARSTRYYLTATDPHGCVGKDTVDVLVEDRVTLAWEHQLLANCDGRPSLAVENLTPPDDDATFLFDFGDGFQSVDTKVNHVYENDGVYTITLSARKKICYAEETVQFPFYSLRIPNVFTPEGSPGYNDRFVVGFGTDMIDPAGIGLPVRLSVYDRWGRKVFESSDYKNDWDGHNVVGGVYFIHVRIGDMASCKNWLHILK</sequence>
<dbReference type="InterPro" id="IPR052918">
    <property type="entry name" value="Motility_Chemotaxis_Reg"/>
</dbReference>
<dbReference type="InterPro" id="IPR022409">
    <property type="entry name" value="PKD/Chitinase_dom"/>
</dbReference>
<evidence type="ECO:0000256" key="1">
    <source>
        <dbReference type="SAM" id="SignalP"/>
    </source>
</evidence>
<dbReference type="Proteomes" id="UP001319180">
    <property type="component" value="Unassembled WGS sequence"/>
</dbReference>
<feature type="domain" description="PKD" evidence="2">
    <location>
        <begin position="809"/>
        <end position="848"/>
    </location>
</feature>
<dbReference type="PROSITE" id="PS50093">
    <property type="entry name" value="PKD"/>
    <property type="match status" value="3"/>
</dbReference>
<dbReference type="Gene3D" id="2.60.40.10">
    <property type="entry name" value="Immunoglobulins"/>
    <property type="match status" value="4"/>
</dbReference>
<protein>
    <submittedName>
        <fullName evidence="3">PKD domain-containing protein</fullName>
    </submittedName>
</protein>
<feature type="signal peptide" evidence="1">
    <location>
        <begin position="1"/>
        <end position="26"/>
    </location>
</feature>
<dbReference type="Pfam" id="PF13585">
    <property type="entry name" value="CHU_C"/>
    <property type="match status" value="1"/>
</dbReference>
<proteinExistence type="predicted"/>
<dbReference type="InterPro" id="IPR000601">
    <property type="entry name" value="PKD_dom"/>
</dbReference>
<evidence type="ECO:0000313" key="4">
    <source>
        <dbReference type="Proteomes" id="UP001319180"/>
    </source>
</evidence>
<keyword evidence="4" id="KW-1185">Reference proteome</keyword>